<evidence type="ECO:0000256" key="5">
    <source>
        <dbReference type="ARBA" id="ARBA00023136"/>
    </source>
</evidence>
<dbReference type="Pfam" id="PF12704">
    <property type="entry name" value="MacB_PCD"/>
    <property type="match status" value="2"/>
</dbReference>
<evidence type="ECO:0000256" key="4">
    <source>
        <dbReference type="ARBA" id="ARBA00022989"/>
    </source>
</evidence>
<feature type="transmembrane region" description="Helical" evidence="6">
    <location>
        <begin position="680"/>
        <end position="704"/>
    </location>
</feature>
<name>A0A1I5JSA9_9BACT</name>
<dbReference type="PANTHER" id="PTHR30572">
    <property type="entry name" value="MEMBRANE COMPONENT OF TRANSPORTER-RELATED"/>
    <property type="match status" value="1"/>
</dbReference>
<accession>A0A1I5JSA9</accession>
<keyword evidence="10" id="KW-1185">Reference proteome</keyword>
<evidence type="ECO:0000256" key="3">
    <source>
        <dbReference type="ARBA" id="ARBA00022692"/>
    </source>
</evidence>
<keyword evidence="2" id="KW-1003">Cell membrane</keyword>
<evidence type="ECO:0000256" key="2">
    <source>
        <dbReference type="ARBA" id="ARBA00022475"/>
    </source>
</evidence>
<dbReference type="GO" id="GO:0022857">
    <property type="term" value="F:transmembrane transporter activity"/>
    <property type="evidence" value="ECO:0007669"/>
    <property type="project" value="TreeGrafter"/>
</dbReference>
<feature type="transmembrane region" description="Helical" evidence="6">
    <location>
        <begin position="765"/>
        <end position="786"/>
    </location>
</feature>
<feature type="domain" description="ABC3 transporter permease C-terminal" evidence="7">
    <location>
        <begin position="298"/>
        <end position="414"/>
    </location>
</feature>
<protein>
    <submittedName>
        <fullName evidence="9">ABC-type antimicrobial peptide transport system, permease component</fullName>
    </submittedName>
</protein>
<comment type="subcellular location">
    <subcellularLocation>
        <location evidence="1">Cell membrane</location>
        <topology evidence="1">Multi-pass membrane protein</topology>
    </subcellularLocation>
</comment>
<keyword evidence="3 6" id="KW-0812">Transmembrane</keyword>
<organism evidence="9 10">
    <name type="scientific">Algoriphagus ornithinivorans</name>
    <dbReference type="NCBI Taxonomy" id="226506"/>
    <lineage>
        <taxon>Bacteria</taxon>
        <taxon>Pseudomonadati</taxon>
        <taxon>Bacteroidota</taxon>
        <taxon>Cytophagia</taxon>
        <taxon>Cytophagales</taxon>
        <taxon>Cyclobacteriaceae</taxon>
        <taxon>Algoriphagus</taxon>
    </lineage>
</organism>
<dbReference type="PANTHER" id="PTHR30572:SF18">
    <property type="entry name" value="ABC-TYPE MACROLIDE FAMILY EXPORT SYSTEM PERMEASE COMPONENT 2"/>
    <property type="match status" value="1"/>
</dbReference>
<feature type="transmembrane region" description="Helical" evidence="6">
    <location>
        <begin position="382"/>
        <end position="412"/>
    </location>
</feature>
<feature type="transmembrane region" description="Helical" evidence="6">
    <location>
        <begin position="21"/>
        <end position="45"/>
    </location>
</feature>
<dbReference type="AlphaFoldDB" id="A0A1I5JSA9"/>
<dbReference type="EMBL" id="FOVW01000013">
    <property type="protein sequence ID" value="SFO75216.1"/>
    <property type="molecule type" value="Genomic_DNA"/>
</dbReference>
<dbReference type="InterPro" id="IPR050250">
    <property type="entry name" value="Macrolide_Exporter_MacB"/>
</dbReference>
<feature type="transmembrane region" description="Helical" evidence="6">
    <location>
        <begin position="339"/>
        <end position="362"/>
    </location>
</feature>
<gene>
    <name evidence="9" type="ORF">SAMN04488519_11360</name>
</gene>
<sequence>MLKNYFKIAWRNLLRNKLRTAIHILGLSLGIAICFLIFNIVWHAYSFDNFHPDKERIYRIITENDYGEMKYSYPAAPGPLGEVLGEELAGIEEVGRLYTLGQTHASIPEENKNFGRKDYISFADPGFFKVLPRTWLAGNPETALQEPNQVVISEKSLNTYFPNQPLDQVLGKELRYVDADTIMATIVGVIQDYDENTDFIFQDFISFSTIKKNEKEDWYGLHSWTNINSSSQVFFKSGNGISASNLQEGLNAIAGKYYADEEEGSTSFGLEPLSELHFSYGLLDETGASKELIKGLLIVGAIILILACLNFINLETAQAIGRAKEVGIRKTLGGNKFQLMFQFLAETYLLVLGATLLGLVFSDLILKTFQSYLPDGFTMPYLAGYNLVFIVLFGVLLTLVSGIYPALVLANYQPQRALKGEKMGSAKFSFGVFLRKNLTVLQFTVSMVFLILVMVIGSQLKYISSQPVGFEKDAVVYAYLPFMAGFEKASLFQSQVSQMSFVEGASLGGDAISSNGIWTSDVKVPVDSTEMEFFTQVKNVDSSFVQVNGVELLAGRNLTQNQTEVLVNERFLKEAGINSAQEILGSFITIGGGPKSVVGVMKDFNSRSLKEEILPMVFLQNPDYYNVISVKLGKGINLETALLGLRESYTSVYPFEEIDFKFLDEEIAKFYEEDQRIRNILGFSSMIAILISGMGLFGLSSFTISQRLKEISVRKILGASIAQILGLISKEYVMLVSISFLLAAYPTYWLAKEFLESYSYRIDMPYLQFLMGGMALLVLCIGIVGAHSWVAAKSNPAEILKDE</sequence>
<reference evidence="10" key="1">
    <citation type="submission" date="2016-10" db="EMBL/GenBank/DDBJ databases">
        <authorList>
            <person name="Varghese N."/>
            <person name="Submissions S."/>
        </authorList>
    </citation>
    <scope>NUCLEOTIDE SEQUENCE [LARGE SCALE GENOMIC DNA]</scope>
    <source>
        <strain evidence="10">DSM 15282</strain>
    </source>
</reference>
<evidence type="ECO:0000259" key="8">
    <source>
        <dbReference type="Pfam" id="PF12704"/>
    </source>
</evidence>
<feature type="transmembrane region" description="Helical" evidence="6">
    <location>
        <begin position="433"/>
        <end position="457"/>
    </location>
</feature>
<dbReference type="InterPro" id="IPR025857">
    <property type="entry name" value="MacB_PCD"/>
</dbReference>
<dbReference type="RefSeq" id="WP_091655574.1">
    <property type="nucleotide sequence ID" value="NZ_FOVW01000013.1"/>
</dbReference>
<evidence type="ECO:0000313" key="9">
    <source>
        <dbReference type="EMBL" id="SFO75216.1"/>
    </source>
</evidence>
<feature type="domain" description="MacB-like periplasmic core" evidence="8">
    <location>
        <begin position="438"/>
        <end position="641"/>
    </location>
</feature>
<dbReference type="Pfam" id="PF02687">
    <property type="entry name" value="FtsX"/>
    <property type="match status" value="2"/>
</dbReference>
<keyword evidence="4 6" id="KW-1133">Transmembrane helix</keyword>
<dbReference type="GO" id="GO:0005886">
    <property type="term" value="C:plasma membrane"/>
    <property type="evidence" value="ECO:0007669"/>
    <property type="project" value="UniProtKB-SubCell"/>
</dbReference>
<evidence type="ECO:0000256" key="1">
    <source>
        <dbReference type="ARBA" id="ARBA00004651"/>
    </source>
</evidence>
<dbReference type="Proteomes" id="UP000199564">
    <property type="component" value="Unassembled WGS sequence"/>
</dbReference>
<proteinExistence type="predicted"/>
<evidence type="ECO:0000259" key="7">
    <source>
        <dbReference type="Pfam" id="PF02687"/>
    </source>
</evidence>
<keyword evidence="5 6" id="KW-0472">Membrane</keyword>
<feature type="domain" description="MacB-like periplasmic core" evidence="8">
    <location>
        <begin position="20"/>
        <end position="250"/>
    </location>
</feature>
<feature type="transmembrane region" description="Helical" evidence="6">
    <location>
        <begin position="716"/>
        <end position="745"/>
    </location>
</feature>
<dbReference type="STRING" id="226506.SAMN04488519_11360"/>
<feature type="domain" description="ABC3 transporter permease C-terminal" evidence="7">
    <location>
        <begin position="683"/>
        <end position="796"/>
    </location>
</feature>
<evidence type="ECO:0000256" key="6">
    <source>
        <dbReference type="SAM" id="Phobius"/>
    </source>
</evidence>
<evidence type="ECO:0000313" key="10">
    <source>
        <dbReference type="Proteomes" id="UP000199564"/>
    </source>
</evidence>
<dbReference type="InterPro" id="IPR003838">
    <property type="entry name" value="ABC3_permease_C"/>
</dbReference>
<feature type="transmembrane region" description="Helical" evidence="6">
    <location>
        <begin position="292"/>
        <end position="312"/>
    </location>
</feature>